<dbReference type="Pfam" id="PF14368">
    <property type="entry name" value="LTP_2"/>
    <property type="match status" value="1"/>
</dbReference>
<feature type="chain" id="PRO_5042228739" description="Bifunctional inhibitor/plant lipid transfer protein/seed storage helical domain-containing protein" evidence="1">
    <location>
        <begin position="23"/>
        <end position="111"/>
    </location>
</feature>
<feature type="signal peptide" evidence="1">
    <location>
        <begin position="1"/>
        <end position="22"/>
    </location>
</feature>
<comment type="caution">
    <text evidence="3">The sequence shown here is derived from an EMBL/GenBank/DDBJ whole genome shotgun (WGS) entry which is preliminary data.</text>
</comment>
<proteinExistence type="predicted"/>
<evidence type="ECO:0000313" key="3">
    <source>
        <dbReference type="EMBL" id="KAI3912059.1"/>
    </source>
</evidence>
<dbReference type="EMBL" id="JAJJMB010009858">
    <property type="protein sequence ID" value="KAI3912059.1"/>
    <property type="molecule type" value="Genomic_DNA"/>
</dbReference>
<dbReference type="Proteomes" id="UP001202328">
    <property type="component" value="Unassembled WGS sequence"/>
</dbReference>
<protein>
    <recommendedName>
        <fullName evidence="2">Bifunctional inhibitor/plant lipid transfer protein/seed storage helical domain-containing protein</fullName>
    </recommendedName>
</protein>
<dbReference type="InterPro" id="IPR016140">
    <property type="entry name" value="Bifunc_inhib/LTP/seed_store"/>
</dbReference>
<evidence type="ECO:0000313" key="4">
    <source>
        <dbReference type="Proteomes" id="UP001202328"/>
    </source>
</evidence>
<gene>
    <name evidence="3" type="ORF">MKW98_007586</name>
</gene>
<dbReference type="Gene3D" id="1.10.110.10">
    <property type="entry name" value="Plant lipid-transfer and hydrophobic proteins"/>
    <property type="match status" value="1"/>
</dbReference>
<feature type="domain" description="Bifunctional inhibitor/plant lipid transfer protein/seed storage helical" evidence="2">
    <location>
        <begin position="17"/>
        <end position="103"/>
    </location>
</feature>
<accession>A0AAD4SKJ6</accession>
<reference evidence="3" key="1">
    <citation type="submission" date="2022-04" db="EMBL/GenBank/DDBJ databases">
        <title>A functionally conserved STORR gene fusion in Papaver species that diverged 16.8 million years ago.</title>
        <authorList>
            <person name="Catania T."/>
        </authorList>
    </citation>
    <scope>NUCLEOTIDE SEQUENCE</scope>
    <source>
        <strain evidence="3">S-188037</strain>
    </source>
</reference>
<organism evidence="3 4">
    <name type="scientific">Papaver atlanticum</name>
    <dbReference type="NCBI Taxonomy" id="357466"/>
    <lineage>
        <taxon>Eukaryota</taxon>
        <taxon>Viridiplantae</taxon>
        <taxon>Streptophyta</taxon>
        <taxon>Embryophyta</taxon>
        <taxon>Tracheophyta</taxon>
        <taxon>Spermatophyta</taxon>
        <taxon>Magnoliopsida</taxon>
        <taxon>Ranunculales</taxon>
        <taxon>Papaveraceae</taxon>
        <taxon>Papaveroideae</taxon>
        <taxon>Papaver</taxon>
    </lineage>
</organism>
<keyword evidence="1" id="KW-0732">Signal</keyword>
<keyword evidence="4" id="KW-1185">Reference proteome</keyword>
<dbReference type="PANTHER" id="PTHR33286:SF1">
    <property type="entry name" value="OS01G0800600 PROTEIN"/>
    <property type="match status" value="1"/>
</dbReference>
<evidence type="ECO:0000259" key="2">
    <source>
        <dbReference type="Pfam" id="PF14368"/>
    </source>
</evidence>
<evidence type="ECO:0000256" key="1">
    <source>
        <dbReference type="SAM" id="SignalP"/>
    </source>
</evidence>
<sequence length="111" mass="12506">MAILKVHCFLIVLILMVGFATSRNLDDHKKCPCQRQGLVDMLRKCEKYLSTEFGKALVQPDGDCCAAVRLADVKCLLKYVGYMEGIVSREKVVYVNEYCNSINTGHHKVHA</sequence>
<dbReference type="PANTHER" id="PTHR33286">
    <property type="entry name" value="BIFUNCTIONAL INHIBITOR/LIPID-TRANSFER PROTEIN/SEED STORAGE 2S ALBUMIN SUPERFAMILY PROTEIN"/>
    <property type="match status" value="1"/>
</dbReference>
<dbReference type="InterPro" id="IPR036312">
    <property type="entry name" value="Bifun_inhib/LTP/seed_sf"/>
</dbReference>
<dbReference type="AlphaFoldDB" id="A0AAD4SKJ6"/>
<name>A0AAD4SKJ6_9MAGN</name>